<evidence type="ECO:0000313" key="2">
    <source>
        <dbReference type="EMBL" id="OEH78439.1"/>
    </source>
</evidence>
<name>A0A1D3D4S1_9EIME</name>
<organism evidence="2 3">
    <name type="scientific">Cyclospora cayetanensis</name>
    <dbReference type="NCBI Taxonomy" id="88456"/>
    <lineage>
        <taxon>Eukaryota</taxon>
        <taxon>Sar</taxon>
        <taxon>Alveolata</taxon>
        <taxon>Apicomplexa</taxon>
        <taxon>Conoidasida</taxon>
        <taxon>Coccidia</taxon>
        <taxon>Eucoccidiorida</taxon>
        <taxon>Eimeriorina</taxon>
        <taxon>Eimeriidae</taxon>
        <taxon>Cyclospora</taxon>
    </lineage>
</organism>
<feature type="transmembrane region" description="Helical" evidence="1">
    <location>
        <begin position="218"/>
        <end position="240"/>
    </location>
</feature>
<proteinExistence type="predicted"/>
<dbReference type="Proteomes" id="UP000095192">
    <property type="component" value="Unassembled WGS sequence"/>
</dbReference>
<accession>A0A1D3D4S1</accession>
<dbReference type="EMBL" id="JROU02000736">
    <property type="protein sequence ID" value="OEH78439.1"/>
    <property type="molecule type" value="Genomic_DNA"/>
</dbReference>
<dbReference type="AlphaFoldDB" id="A0A1D3D4S1"/>
<feature type="transmembrane region" description="Helical" evidence="1">
    <location>
        <begin position="247"/>
        <end position="269"/>
    </location>
</feature>
<reference evidence="2 3" key="1">
    <citation type="journal article" date="2016" name="BMC Genomics">
        <title>Comparative genomics reveals Cyclospora cayetanensis possesses coccidia-like metabolism and invasion components but unique surface antigens.</title>
        <authorList>
            <person name="Liu S."/>
            <person name="Wang L."/>
            <person name="Zheng H."/>
            <person name="Xu Z."/>
            <person name="Roellig D.M."/>
            <person name="Li N."/>
            <person name="Frace M.A."/>
            <person name="Tang K."/>
            <person name="Arrowood M.J."/>
            <person name="Moss D.M."/>
            <person name="Zhang L."/>
            <person name="Feng Y."/>
            <person name="Xiao L."/>
        </authorList>
    </citation>
    <scope>NUCLEOTIDE SEQUENCE [LARGE SCALE GENOMIC DNA]</scope>
    <source>
        <strain evidence="2 3">CHN_HEN01</strain>
    </source>
</reference>
<dbReference type="VEuPathDB" id="ToxoDB:cyc_06751"/>
<protein>
    <submittedName>
        <fullName evidence="2">Uncharacterized protein</fullName>
    </submittedName>
</protein>
<keyword evidence="1" id="KW-0472">Membrane</keyword>
<gene>
    <name evidence="2" type="ORF">cyc_06751</name>
</gene>
<keyword evidence="3" id="KW-1185">Reference proteome</keyword>
<comment type="caution">
    <text evidence="2">The sequence shown here is derived from an EMBL/GenBank/DDBJ whole genome shotgun (WGS) entry which is preliminary data.</text>
</comment>
<keyword evidence="1" id="KW-0812">Transmembrane</keyword>
<evidence type="ECO:0000313" key="3">
    <source>
        <dbReference type="Proteomes" id="UP000095192"/>
    </source>
</evidence>
<keyword evidence="1" id="KW-1133">Transmembrane helix</keyword>
<evidence type="ECO:0000256" key="1">
    <source>
        <dbReference type="SAM" id="Phobius"/>
    </source>
</evidence>
<dbReference type="InParanoid" id="A0A1D3D4S1"/>
<sequence>MSRCCSECRLYADAAHFLMPVCVGDLPEDDAELAASLNASGITVPVLQSALVSSCPIAYAGITNINSGNRIAYAGEHFHSAWLRKCALCMQRKWVVQAVWVMGDDAESAESLYASGSTVPVHQSALAFSWHIPCAQTNNVNSGNRTAHVSMVLCRIAALDDRGLFYAMWMEKPAVVFNVWNRYGSLAIRLELLCADDAHLLTPACIGDLQNVGCASHVLYGTMLSWQLLCTPVAVLFLGFNLRRCHLVVLCVAKATVSIAAVESLMLYADDSHLLMPVCVGDSQPVGCASHDDAESAGSVNPSRNRACVVQSALVLSCRIPCAQHSNINSGNRAAYVSIAKPNRLCADNAHLLMPVCAGDIQLATLEYGVELAGSREASDSTVPVLQSALVSSCPIAFPQSINIGSGNRIAYVTTG</sequence>